<feature type="region of interest" description="Disordered" evidence="1">
    <location>
        <begin position="75"/>
        <end position="151"/>
    </location>
</feature>
<accession>A0ABQ9UU97</accession>
<proteinExistence type="predicted"/>
<feature type="compositionally biased region" description="Low complexity" evidence="1">
    <location>
        <begin position="75"/>
        <end position="87"/>
    </location>
</feature>
<evidence type="ECO:0000256" key="1">
    <source>
        <dbReference type="SAM" id="MobiDB-lite"/>
    </source>
</evidence>
<evidence type="ECO:0000313" key="3">
    <source>
        <dbReference type="Proteomes" id="UP001266305"/>
    </source>
</evidence>
<feature type="compositionally biased region" description="Low complexity" evidence="1">
    <location>
        <begin position="104"/>
        <end position="135"/>
    </location>
</feature>
<reference evidence="2 3" key="1">
    <citation type="submission" date="2023-05" db="EMBL/GenBank/DDBJ databases">
        <title>B98-5 Cell Line De Novo Hybrid Assembly: An Optical Mapping Approach.</title>
        <authorList>
            <person name="Kananen K."/>
            <person name="Auerbach J.A."/>
            <person name="Kautto E."/>
            <person name="Blachly J.S."/>
        </authorList>
    </citation>
    <scope>NUCLEOTIDE SEQUENCE [LARGE SCALE GENOMIC DNA]</scope>
    <source>
        <strain evidence="2">B95-8</strain>
        <tissue evidence="2">Cell line</tissue>
    </source>
</reference>
<protein>
    <submittedName>
        <fullName evidence="2">Uncharacterized protein</fullName>
    </submittedName>
</protein>
<organism evidence="2 3">
    <name type="scientific">Saguinus oedipus</name>
    <name type="common">Cotton-top tamarin</name>
    <name type="synonym">Oedipomidas oedipus</name>
    <dbReference type="NCBI Taxonomy" id="9490"/>
    <lineage>
        <taxon>Eukaryota</taxon>
        <taxon>Metazoa</taxon>
        <taxon>Chordata</taxon>
        <taxon>Craniata</taxon>
        <taxon>Vertebrata</taxon>
        <taxon>Euteleostomi</taxon>
        <taxon>Mammalia</taxon>
        <taxon>Eutheria</taxon>
        <taxon>Euarchontoglires</taxon>
        <taxon>Primates</taxon>
        <taxon>Haplorrhini</taxon>
        <taxon>Platyrrhini</taxon>
        <taxon>Cebidae</taxon>
        <taxon>Callitrichinae</taxon>
        <taxon>Saguinus</taxon>
    </lineage>
</organism>
<dbReference type="SUPFAM" id="SSF47576">
    <property type="entry name" value="Calponin-homology domain, CH-domain"/>
    <property type="match status" value="1"/>
</dbReference>
<dbReference type="PANTHER" id="PTHR12784">
    <property type="entry name" value="STEERIN"/>
    <property type="match status" value="1"/>
</dbReference>
<name>A0ABQ9UU97_SAGOE</name>
<dbReference type="Proteomes" id="UP001266305">
    <property type="component" value="Unassembled WGS sequence"/>
</dbReference>
<gene>
    <name evidence="2" type="ORF">P7K49_022003</name>
</gene>
<comment type="caution">
    <text evidence="2">The sequence shown here is derived from an EMBL/GenBank/DDBJ whole genome shotgun (WGS) entry which is preliminary data.</text>
</comment>
<dbReference type="EMBL" id="JASSZA010000010">
    <property type="protein sequence ID" value="KAK2100655.1"/>
    <property type="molecule type" value="Genomic_DNA"/>
</dbReference>
<dbReference type="PANTHER" id="PTHR12784:SF28">
    <property type="entry name" value="PROTEIN SICKIE"/>
    <property type="match status" value="1"/>
</dbReference>
<keyword evidence="3" id="KW-1185">Reference proteome</keyword>
<evidence type="ECO:0000313" key="2">
    <source>
        <dbReference type="EMBL" id="KAK2100655.1"/>
    </source>
</evidence>
<sequence length="151" mass="16506">MEKRSCPNCRDNAAESIAVDQLGERHTAVSQGNWSSAALHQRKHLEAEVEHATEIRNGNLKAILGLFFSLSRYKQQQQQPQKQHLSSPLPPAVSQVAGAPSQCQAGTPQQQVPAAPQAPCQPHQPAPHQQSKAQAEMQSRWGSLPTDGFDF</sequence>
<dbReference type="InterPro" id="IPR036872">
    <property type="entry name" value="CH_dom_sf"/>
</dbReference>
<dbReference type="InterPro" id="IPR039041">
    <property type="entry name" value="Nav/unc-53"/>
</dbReference>